<evidence type="ECO:0000313" key="3">
    <source>
        <dbReference type="Proteomes" id="UP000663862"/>
    </source>
</evidence>
<dbReference type="PROSITE" id="PS50127">
    <property type="entry name" value="UBC_2"/>
    <property type="match status" value="1"/>
</dbReference>
<proteinExistence type="predicted"/>
<dbReference type="EMBL" id="CAJOBQ010005482">
    <property type="protein sequence ID" value="CAF4656911.1"/>
    <property type="molecule type" value="Genomic_DNA"/>
</dbReference>
<dbReference type="SMART" id="SM00212">
    <property type="entry name" value="UBCc"/>
    <property type="match status" value="1"/>
</dbReference>
<dbReference type="Gene3D" id="3.10.110.10">
    <property type="entry name" value="Ubiquitin Conjugating Enzyme"/>
    <property type="match status" value="1"/>
</dbReference>
<feature type="domain" description="UBC core" evidence="1">
    <location>
        <begin position="13"/>
        <end position="180"/>
    </location>
</feature>
<dbReference type="AlphaFoldDB" id="A0A821FQ09"/>
<evidence type="ECO:0000259" key="1">
    <source>
        <dbReference type="PROSITE" id="PS50127"/>
    </source>
</evidence>
<feature type="non-terminal residue" evidence="2">
    <location>
        <position position="1"/>
    </location>
</feature>
<sequence length="264" mass="29890">MSVSFKPQNTRVAATKRIIRDLKDLDKLPIPGLGVTCPDESDPFVLHCNVLINDGPYHGVMIHLILHIPEDYPLTGPAGNIAPGLEFDSRYHGHIHEDYSPGYTLSTALLQIVTFFADPDLRFTPSSESIADLRRMVKNFTCKTCGHSYTNPNPTIVGYNEKNADEQQTTEEELMKSKRELIEKLTCGVTKQNVIEDQICLGYPLLVTRDNRGRLWPEIVLELISYDAYVAEIQKSGGEKLDFYENLKFRSVTGADYNHWLPLY</sequence>
<name>A0A821FQ09_9BILA</name>
<dbReference type="SUPFAM" id="SSF54495">
    <property type="entry name" value="UBC-like"/>
    <property type="match status" value="1"/>
</dbReference>
<dbReference type="CDD" id="cd23955">
    <property type="entry name" value="UBCc_invertebrate"/>
    <property type="match status" value="1"/>
</dbReference>
<dbReference type="InterPro" id="IPR016135">
    <property type="entry name" value="UBQ-conjugating_enzyme/RWD"/>
</dbReference>
<evidence type="ECO:0000313" key="2">
    <source>
        <dbReference type="EMBL" id="CAF4656911.1"/>
    </source>
</evidence>
<gene>
    <name evidence="2" type="ORF">TSG867_LOCUS31110</name>
</gene>
<dbReference type="Proteomes" id="UP000663862">
    <property type="component" value="Unassembled WGS sequence"/>
</dbReference>
<protein>
    <recommendedName>
        <fullName evidence="1">UBC core domain-containing protein</fullName>
    </recommendedName>
</protein>
<dbReference type="InterPro" id="IPR000608">
    <property type="entry name" value="UBC"/>
</dbReference>
<organism evidence="2 3">
    <name type="scientific">Rotaria socialis</name>
    <dbReference type="NCBI Taxonomy" id="392032"/>
    <lineage>
        <taxon>Eukaryota</taxon>
        <taxon>Metazoa</taxon>
        <taxon>Spiralia</taxon>
        <taxon>Gnathifera</taxon>
        <taxon>Rotifera</taxon>
        <taxon>Eurotatoria</taxon>
        <taxon>Bdelloidea</taxon>
        <taxon>Philodinida</taxon>
        <taxon>Philodinidae</taxon>
        <taxon>Rotaria</taxon>
    </lineage>
</organism>
<reference evidence="2" key="1">
    <citation type="submission" date="2021-02" db="EMBL/GenBank/DDBJ databases">
        <authorList>
            <person name="Nowell W R."/>
        </authorList>
    </citation>
    <scope>NUCLEOTIDE SEQUENCE</scope>
</reference>
<comment type="caution">
    <text evidence="2">The sequence shown here is derived from an EMBL/GenBank/DDBJ whole genome shotgun (WGS) entry which is preliminary data.</text>
</comment>
<accession>A0A821FQ09</accession>